<dbReference type="InterPro" id="IPR049400">
    <property type="entry name" value="DYNC2H1_AAA_dom"/>
</dbReference>
<dbReference type="Pfam" id="PF12775">
    <property type="entry name" value="AAA_7"/>
    <property type="match status" value="1"/>
</dbReference>
<evidence type="ECO:0000256" key="5">
    <source>
        <dbReference type="ARBA" id="ARBA00022701"/>
    </source>
</evidence>
<feature type="domain" description="Dynein heavy chain linker" evidence="17">
    <location>
        <begin position="1122"/>
        <end position="1550"/>
    </location>
</feature>
<dbReference type="InterPro" id="IPR043160">
    <property type="entry name" value="Dynein_C_barrel"/>
</dbReference>
<evidence type="ECO:0000256" key="14">
    <source>
        <dbReference type="SAM" id="Coils"/>
    </source>
</evidence>
<feature type="coiled-coil region" evidence="14">
    <location>
        <begin position="2920"/>
        <end position="3006"/>
    </location>
</feature>
<feature type="domain" description="Dynein heavy chain region D6 P-loop" evidence="16">
    <location>
        <begin position="3747"/>
        <end position="3859"/>
    </location>
</feature>
<dbReference type="InterPro" id="IPR054354">
    <property type="entry name" value="DYNC2H1-like_lid"/>
</dbReference>
<dbReference type="GO" id="GO:0051959">
    <property type="term" value="F:dynein light intermediate chain binding"/>
    <property type="evidence" value="ECO:0007669"/>
    <property type="project" value="InterPro"/>
</dbReference>
<evidence type="ECO:0000256" key="13">
    <source>
        <dbReference type="ARBA" id="ARBA00023273"/>
    </source>
</evidence>
<dbReference type="FunFam" id="3.40.50.300:FF:000071">
    <property type="entry name" value="Cytoplasmic dynein heavy chain 1"/>
    <property type="match status" value="1"/>
</dbReference>
<evidence type="ECO:0000256" key="6">
    <source>
        <dbReference type="ARBA" id="ARBA00022741"/>
    </source>
</evidence>
<dbReference type="Gene3D" id="1.10.8.1220">
    <property type="match status" value="1"/>
</dbReference>
<feature type="domain" description="Dynein heavy chain hydrolytic ATP-binding dynein motor region" evidence="18">
    <location>
        <begin position="1688"/>
        <end position="2034"/>
    </location>
</feature>
<dbReference type="InterPro" id="IPR035706">
    <property type="entry name" value="AAA_9"/>
</dbReference>
<evidence type="ECO:0000256" key="11">
    <source>
        <dbReference type="ARBA" id="ARBA00023175"/>
    </source>
</evidence>
<feature type="domain" description="Dynein heavy chain ATP-binding dynein motor region" evidence="21">
    <location>
        <begin position="3288"/>
        <end position="3503"/>
    </location>
</feature>
<dbReference type="Pfam" id="PF22597">
    <property type="entry name" value="DYN_lid"/>
    <property type="match status" value="1"/>
</dbReference>
<dbReference type="InterPro" id="IPR042219">
    <property type="entry name" value="AAA_lid_11_sf"/>
</dbReference>
<dbReference type="Pfam" id="PF12777">
    <property type="entry name" value="MT"/>
    <property type="match status" value="1"/>
</dbReference>
<dbReference type="Gene3D" id="1.20.140.100">
    <property type="entry name" value="Dynein heavy chain, N-terminal domain 2"/>
    <property type="match status" value="1"/>
</dbReference>
<feature type="coiled-coil region" evidence="14">
    <location>
        <begin position="1016"/>
        <end position="1043"/>
    </location>
</feature>
<dbReference type="Pfam" id="PF08393">
    <property type="entry name" value="DHC_N2"/>
    <property type="match status" value="1"/>
</dbReference>
<keyword evidence="5" id="KW-0493">Microtubule</keyword>
<dbReference type="FunFam" id="1.10.8.1220:FF:000001">
    <property type="entry name" value="Dynein axonemal heavy chain 5"/>
    <property type="match status" value="1"/>
</dbReference>
<evidence type="ECO:0000259" key="19">
    <source>
        <dbReference type="Pfam" id="PF12777"/>
    </source>
</evidence>
<keyword evidence="6" id="KW-0547">Nucleotide-binding</keyword>
<dbReference type="InterPro" id="IPR035699">
    <property type="entry name" value="AAA_6"/>
</dbReference>
<dbReference type="Pfam" id="PF21264">
    <property type="entry name" value="DYNC2H1_AAA_dom"/>
    <property type="match status" value="1"/>
</dbReference>
<keyword evidence="4" id="KW-0963">Cytoplasm</keyword>
<evidence type="ECO:0000256" key="8">
    <source>
        <dbReference type="ARBA" id="ARBA00023017"/>
    </source>
</evidence>
<evidence type="ECO:0000256" key="15">
    <source>
        <dbReference type="SAM" id="MobiDB-lite"/>
    </source>
</evidence>
<feature type="domain" description="Dynein heavy chain AAA lid" evidence="22">
    <location>
        <begin position="3900"/>
        <end position="4043"/>
    </location>
</feature>
<evidence type="ECO:0000259" key="21">
    <source>
        <dbReference type="Pfam" id="PF12781"/>
    </source>
</evidence>
<evidence type="ECO:0000256" key="10">
    <source>
        <dbReference type="ARBA" id="ARBA00023069"/>
    </source>
</evidence>
<name>A0A7S1KLM8_9EUKA</name>
<comment type="subcellular location">
    <subcellularLocation>
        <location evidence="1">Cell projection</location>
        <location evidence="1">Cilium</location>
    </subcellularLocation>
    <subcellularLocation>
        <location evidence="2">Cytoplasm</location>
        <location evidence="2">Cytoskeleton</location>
    </subcellularLocation>
</comment>
<organism evidence="26">
    <name type="scientific">Percolomonas cosmopolitus</name>
    <dbReference type="NCBI Taxonomy" id="63605"/>
    <lineage>
        <taxon>Eukaryota</taxon>
        <taxon>Discoba</taxon>
        <taxon>Heterolobosea</taxon>
        <taxon>Tetramitia</taxon>
        <taxon>Eutetramitia</taxon>
        <taxon>Percolomonadidae</taxon>
        <taxon>Percolomonas</taxon>
    </lineage>
</organism>
<evidence type="ECO:0000256" key="2">
    <source>
        <dbReference type="ARBA" id="ARBA00004245"/>
    </source>
</evidence>
<evidence type="ECO:0000259" key="25">
    <source>
        <dbReference type="Pfam" id="PF22597"/>
    </source>
</evidence>
<evidence type="ECO:0000259" key="18">
    <source>
        <dbReference type="Pfam" id="PF12774"/>
    </source>
</evidence>
<dbReference type="InterPro" id="IPR013602">
    <property type="entry name" value="Dynein_heavy_linker"/>
</dbReference>
<evidence type="ECO:0000256" key="3">
    <source>
        <dbReference type="ARBA" id="ARBA00008887"/>
    </source>
</evidence>
<reference evidence="26" key="1">
    <citation type="submission" date="2021-01" db="EMBL/GenBank/DDBJ databases">
        <authorList>
            <person name="Corre E."/>
            <person name="Pelletier E."/>
            <person name="Niang G."/>
            <person name="Scheremetjew M."/>
            <person name="Finn R."/>
            <person name="Kale V."/>
            <person name="Holt S."/>
            <person name="Cochrane G."/>
            <person name="Meng A."/>
            <person name="Brown T."/>
            <person name="Cohen L."/>
        </authorList>
    </citation>
    <scope>NUCLEOTIDE SEQUENCE</scope>
    <source>
        <strain evidence="26">WS</strain>
    </source>
</reference>
<evidence type="ECO:0000256" key="4">
    <source>
        <dbReference type="ARBA" id="ARBA00022490"/>
    </source>
</evidence>
<keyword evidence="12" id="KW-0206">Cytoskeleton</keyword>
<dbReference type="Pfam" id="PF18199">
    <property type="entry name" value="Dynein_C"/>
    <property type="match status" value="1"/>
</dbReference>
<dbReference type="Pfam" id="PF12780">
    <property type="entry name" value="AAA_8"/>
    <property type="match status" value="1"/>
</dbReference>
<keyword evidence="10" id="KW-0969">Cilium</keyword>
<evidence type="ECO:0000259" key="24">
    <source>
        <dbReference type="Pfam" id="PF21264"/>
    </source>
</evidence>
<keyword evidence="7" id="KW-0067">ATP-binding</keyword>
<dbReference type="FunFam" id="1.10.8.710:FF:000001">
    <property type="entry name" value="Dynein axonemal heavy chain 2"/>
    <property type="match status" value="1"/>
</dbReference>
<evidence type="ECO:0000256" key="7">
    <source>
        <dbReference type="ARBA" id="ARBA00022840"/>
    </source>
</evidence>
<feature type="domain" description="Dynein heavy chain AAA module D4" evidence="20">
    <location>
        <begin position="2668"/>
        <end position="2898"/>
    </location>
</feature>
<evidence type="ECO:0000256" key="12">
    <source>
        <dbReference type="ARBA" id="ARBA00023212"/>
    </source>
</evidence>
<evidence type="ECO:0000259" key="22">
    <source>
        <dbReference type="Pfam" id="PF18198"/>
    </source>
</evidence>
<dbReference type="GO" id="GO:0005874">
    <property type="term" value="C:microtubule"/>
    <property type="evidence" value="ECO:0007669"/>
    <property type="project" value="UniProtKB-KW"/>
</dbReference>
<dbReference type="InterPro" id="IPR041658">
    <property type="entry name" value="AAA_lid_11"/>
</dbReference>
<dbReference type="FunFam" id="3.40.50.300:FF:000598">
    <property type="entry name" value="Dynein cytoplasmic 2 heavy chain 1"/>
    <property type="match status" value="1"/>
</dbReference>
<comment type="similarity">
    <text evidence="3">Belongs to the dynein heavy chain family.</text>
</comment>
<dbReference type="FunFam" id="1.20.920.30:FF:000006">
    <property type="entry name" value="Cytoplasmic dynein 2 heavy chain 1"/>
    <property type="match status" value="1"/>
</dbReference>
<dbReference type="InterPro" id="IPR043157">
    <property type="entry name" value="Dynein_AAA1S"/>
</dbReference>
<dbReference type="Gene3D" id="3.20.180.20">
    <property type="entry name" value="Dynein heavy chain, N-terminal domain 2"/>
    <property type="match status" value="1"/>
</dbReference>
<feature type="domain" description="Dynein heavy chain C-terminal" evidence="23">
    <location>
        <begin position="4085"/>
        <end position="4352"/>
    </location>
</feature>
<dbReference type="GO" id="GO:0007018">
    <property type="term" value="P:microtubule-based movement"/>
    <property type="evidence" value="ECO:0007669"/>
    <property type="project" value="InterPro"/>
</dbReference>
<dbReference type="Gene3D" id="1.10.8.720">
    <property type="entry name" value="Region D6 of dynein motor"/>
    <property type="match status" value="1"/>
</dbReference>
<feature type="coiled-coil region" evidence="14">
    <location>
        <begin position="3160"/>
        <end position="3222"/>
    </location>
</feature>
<dbReference type="FunFam" id="1.10.8.720:FF:000003">
    <property type="entry name" value="Cytoplasmic dynein heavy chain 2"/>
    <property type="match status" value="1"/>
</dbReference>
<dbReference type="EMBL" id="HBGD01001235">
    <property type="protein sequence ID" value="CAD9077758.1"/>
    <property type="molecule type" value="Transcribed_RNA"/>
</dbReference>
<evidence type="ECO:0000259" key="23">
    <source>
        <dbReference type="Pfam" id="PF18199"/>
    </source>
</evidence>
<dbReference type="GO" id="GO:0008569">
    <property type="term" value="F:minus-end-directed microtubule motor activity"/>
    <property type="evidence" value="ECO:0007669"/>
    <property type="project" value="InterPro"/>
</dbReference>
<evidence type="ECO:0000313" key="26">
    <source>
        <dbReference type="EMBL" id="CAD9077758.1"/>
    </source>
</evidence>
<dbReference type="Gene3D" id="1.10.8.710">
    <property type="match status" value="1"/>
</dbReference>
<dbReference type="Gene3D" id="1.20.920.20">
    <property type="match status" value="1"/>
</dbReference>
<dbReference type="Gene3D" id="6.10.140.1060">
    <property type="match status" value="1"/>
</dbReference>
<dbReference type="GO" id="GO:0030286">
    <property type="term" value="C:dynein complex"/>
    <property type="evidence" value="ECO:0007669"/>
    <property type="project" value="UniProtKB-KW"/>
</dbReference>
<feature type="compositionally biased region" description="Polar residues" evidence="15">
    <location>
        <begin position="137"/>
        <end position="146"/>
    </location>
</feature>
<dbReference type="GO" id="GO:0005929">
    <property type="term" value="C:cilium"/>
    <property type="evidence" value="ECO:0007669"/>
    <property type="project" value="UniProtKB-SubCell"/>
</dbReference>
<feature type="domain" description="Dynein heavy chain coiled coil stalk" evidence="19">
    <location>
        <begin position="2929"/>
        <end position="3260"/>
    </location>
</feature>
<dbReference type="InterPro" id="IPR027417">
    <property type="entry name" value="P-loop_NTPase"/>
</dbReference>
<evidence type="ECO:0000256" key="1">
    <source>
        <dbReference type="ARBA" id="ARBA00004138"/>
    </source>
</evidence>
<dbReference type="Gene3D" id="3.10.490.20">
    <property type="match status" value="1"/>
</dbReference>
<accession>A0A7S1KLM8</accession>
<dbReference type="InterPro" id="IPR042222">
    <property type="entry name" value="Dynein_2_N"/>
</dbReference>
<keyword evidence="9 14" id="KW-0175">Coiled coil</keyword>
<evidence type="ECO:0008006" key="27">
    <source>
        <dbReference type="Google" id="ProtNLM"/>
    </source>
</evidence>
<protein>
    <recommendedName>
        <fullName evidence="27">Cytoplasmic dynein 2 heavy chain 1</fullName>
    </recommendedName>
</protein>
<keyword evidence="13" id="KW-0966">Cell projection</keyword>
<gene>
    <name evidence="26" type="ORF">PCOS0759_LOCUS990</name>
</gene>
<dbReference type="InterPro" id="IPR042228">
    <property type="entry name" value="Dynein_linker_3"/>
</dbReference>
<dbReference type="FunFam" id="3.40.50.300:FF:001685">
    <property type="entry name" value="Dynein heavy chain, putative"/>
    <property type="match status" value="1"/>
</dbReference>
<dbReference type="Pfam" id="PF18198">
    <property type="entry name" value="AAA_lid_11"/>
    <property type="match status" value="1"/>
</dbReference>
<evidence type="ECO:0000259" key="17">
    <source>
        <dbReference type="Pfam" id="PF08393"/>
    </source>
</evidence>
<sequence length="4357" mass="499243">MPSQQEDILISWIQSYFQHEETQNLANILKEDLCGKFLESNNRLLFVYLSEEPRPKLAISPKFTPNSLLFHSPLSYEKAPLSVPPIDDHTVTQSVQPISNDHLKNILSTLPKLDNAKLQNLISDIQIELDGEQQHNQNAAQLQSAGASEAARDSAGSHSLEGSFQNILNTLTILQLRDYLLNLDEEHLSRLEQSTSSNNDAHQSPLERLTDAFILRELRDANVWQMDFHEMRNKYEAAIDVLHFIQRRTSQRSTTSSAQTGETQRLLTRLQQILQIRTEVAQIKYYAAHNRSLGDVESVLKHHLETVEPLHISEYTQQLWDDTMHHVRAEMKQIESSMLNDLRTQLSRYSFTDHSKPSSVSRPEMLLNEFLKHQMVVLSLAKELVPERKILAQQMITYIHSLKSKFDEFQFELQQQNGKLQSNPLLSFTSKYWHNLTSSVVRAVQLKQKTLQLEKSTVLFLNVQNDSENDWATQTDALSSACRDFVSELEQFASKQFIQWQQNVENLNRRSSLSTDASNFDPEEASLLLYENVQIEEADEDEKETSLYNRKLSASYNSLLIDFANQCKILKRLLPALKAPVQSANMSFNQTLHQLAQQAEDYHAHSLLINQVVNFYNRALVQILPCQRLMMHSSQANIYHLISNHHHQQKHIWNKKFSTKFLNQFKTSVEKFASENRKLRKYHLLIGNHVIQLMSINLLTEKERWIAKIIELRNLFQRLEGQYSITTTASVDSTSPTASASRNPLREWKIHWDHQLFKAFEHQYRLGLQTLNEYSLSEMQVELLFKEKRVQYQPSLEKIRELYFRKLRDFLAFPQKFRGIGGGAASIYNEMISRNHSSLQIVYRKGHQLFAKLEKLQKGFQSLVVLGTVSGSLDQIIDHELNNLEDFYANFVKIKEKRHQLEKIDNVIVKDCIAVSTKKVKQSVEDQLQRFEELLIDSLRTKANRHLKTIDDFIDESLEVLGQDSQSMQEIGDSYSYCKKIIEEKREIFDEFHQFELKSAMLKKIVGVGLSAARTRDKWNEFMETLKAQSKNLNERRVNLRDDVSNRISQFRTEVAKYDSRWTDQIQKQITDSMLEDPSFAQQELSFITEREEELLDFQERAQELVKEANCFELNMSEFAELKKWEDRLDKYATLWKPFEEFQRDLDELKREEWVMFKRKLDVFEDFIGAQRSKIVSQGGERTVVMNRVLHLLDIYEQFLTPLKFLNGEGWTLEHWVQLFKMLNIEPQELHNSSTGEEPKEEDEAKIAATGNAVAPNSIPLEKLQFGHLLDHAPLAIRHLNDIKLLNSRAMAEEVIRKALQELRVWESSAEFSVLVNEINKIQTPLIKEWKDIMSQVGENQSLLGSLRDHQYAHLFQDEIYGWDMKLTNLDLYLRKLNEIQRKWIYLAPIFFRGALPSEQARFNRLDSSFRSIMVDIQSDPRLLQFAKRNLKDTLETILEQLLICQQALNEFLESKRERFPRFYFIGDDDLLEILGQAKKPAIIQNHLKKLFAGIHSVKFGERDDTIIAMCSSQGELVPLNNEVHISEKVEEWLLVLDEEMRTTLKALLSTILAENADDLLQSLQKYPSQILCLSENIRFTFQCEQHIQRGSVGQFHAQLKSKLRDYTQFNSRNTNDHATAFVNELKLKSLILDLIHNIDVVEQLMEGKVSQLSNWGWQKQLRFYFETKEGTSSKDCFIRMCDAEFHYTYEYQGNAPKLVHTPLTDKCYLTLTQGMHLGFGGNPYGPAGTGKTESVKALGSSLGRLTLVQNCDEGIDFKSMGRIFIGLVKCGAWGCFDEFNRLKEDQLSAVSQQIQLIQHAIKSGSQSDSSEPLPIELNGKQVIVNPNAGIFVTLNPAGKKYGGRSKLPDNLKQLFRSVAMSKPDVELIAEVILFSEGFEHAKYLSKKLVSTFQLCKQLLSAQQHYDWGLRALKTILGVGGNLIKQMKRENQGTSSSIQDLEAQIIIKALRVNTISKLTHHDLQLFNGIISDVFPGISAPEISYGEMEQAIRDVLTERNLQVVPAQIQKILQFYEALNQRMGVVTVGPSGSGKSICWRICFEALKKLGRDMKVYVCNPKSISRQQLLGNMDPDTREWSDGILTGNARKVVQEPLSTYSWIVCDGDIDPKWIESLNSVLDDNRLLTMPTGERIQFGDNVNFVFETHSLKYASPATVSRMGMIFLSEKDVNMQSIIGRWLHDFQTQYPNNAYIDLIRSLIDQYFEEALNILERDFSSGFVVGTTKIGLILSGLSAHTKEVTTKSEFVLALIRTFGSYLNVEDRTQYAKQLFQLCNEKPVDLRKPLDSFYSRQTSQFAPYSSGSSNSSNRLQYDDLWNYPMIPTVDVQRARDIVMPWLRHKEPFILIGPEGAGKKMLLNNCFKNLKNTQVVSVHCNAQTQASNVIQKLMQFCGIYTSGQSKVLRPRESENLVLYLRDINLPKPDEYGTTQLVSFLQQILTYNGFYDDEMDIVQLEKIQIVASMNPSSSVGRYPLSTRLTSIVRICYISYPETEQLLSIYTEFTRVVFEHRFASHSIWNVPANMKLIANAMISLYKQIIKNFTIDDYAHYVFTPRDLTQWITGLLNYDITNQKNDSSELLDIWTYEARKIFRDRIVQDKAYQNIESNVLQQFADLNYQCRLDEDKVLYASIVQPANAENTTNRLLCKTDMKELALKIREGMKVFERENRKLRILLIPETVDYIARIDRVISRNGGSLLLVGRPGTGRSNMLSLMCHMHKIELFTPKMVLNSSFKQFKQDFKYLFQVAALEDKPICFFLEDHQNVDSAFFEHMNSVLSSGEFPGLYTREEFDALMVQLKDKASQTAFEGTTYEFLTAQITKNLRIALSMDPTSHLFNIQCQSNPAIFNRCAIQWKTSFSSTGSLKIPKLILKEIFTKFMKDSSIDPVEIIKTMVRIHLSMNDFGATPALYLRFLDTFKSLYLGKLTEKKNEHQRYTTGLKKLREAATEVDRLSTEAQETKKLLAEKRSQTKQALAEIDVSMKESAQESSDIRKLKEKIASEEVKIREKEVVIHDQLKDIQPLIDSAKEAVGSLSTKSLGYIRSLPMPPNAIRDVLSGVLRLMGNNDTSWKGMKKFLGGRGVVNEIMTLDPRTISKSVIDSVKEHINEKPDSFEESNIQRVNKEAAVLAKWVVATVRYSEVLKQVGPLESDAKSLKKSGIQLKQQLNSCETKMTSLTAKIKQLQDELQVKTREAATLGNQLEKAENTLSSAQQLLSKLADEKKRWEKQDKEVGGQLKQLPALSLLASAFITYLPGFPEDFRAEKLSVWMKLLRTESFDFSSFMSSESQLLIYKGEGLPSDQLSQENAIVILESIQYPLVIDPSQQATQWLKQHMSSKNIEVTTSSDPKFASHLELAIRFGKVLIVEEVDRIEPILFPLLRKELIVQGPRKSVLIGDKIVDFNEEFQMYLVTRNPHVVLSPDSASLVSQINFTVTRSGLEGQLLGITINHENPGLEQQKSEELRKEEQNKIKLADLEKQLLDKLSSTDNLLQDTSLIASLDKIKSSSQEIKENLEKSQQVKADIETSRNAYRPFAKDGSTLFFLIRDLPKLNRMYQFSLGSFLKLFRSALEGTPSSNDLAQRIDQLAKHLRTLAFNFCSRSLFKNDRLLFAMHMCKGLYPETIDEDRWNYFIGNMMNAETKSIIFSPPKWAPAERISAYEKFASALPDFVQEIKLDENPEFQNWLGENVVIHNVPSSIRERVSAFDQLMLVQLFRPSHLVALMNHYVQNLLGIESVTPPPIGLQDIYEHDSTKDEPILLVTTPGSDPSLELEQMANNHPDVGRERFHQIAMGQGQTDEALLMLRRCGKKGEWLCLKNLHLVVAWLPRLEKELSMLTERHNNFRLWLTTEVHDEFPIILLRESVKFTFEAPPGMKQNMMRTYSSWSQKFINSPPPALAAGEASPMTRSQLLFVAAFFHAIVQERRTYIPQGWTKSYEFSTADLRSSVDIIEACFSRVQGNSGPDWETIHGLFENAIYGGRIDDFYDLRILRTYLEKYFTSDAIQTKTKPTTHLSVGLDLPESTDKSDFEQLIHQFFHDIDSPQLFGLPPNATAFVQISRGQEIVSGLKSLTLVMADSGSLTFNKEEWGELLTPIIQFWKSLSSKHYDVLFNTKLSGPSSSNDPLVSFVSLEFSNALELVRFVDKAFNDTQEVIKGTMLLTSSIQQTAAQLIKGEVPLKWEDKWEGPQNIQVWLKGVVDKTVALSKFVNVSSSALLQSDVNLDHFFNANVFLNALKQKTARESSIPLDKLDYLISSWSMGSLRSYSAVTVRLRGISLQGAQFSNNRLQHAKESSPSLSQMPEFEVAWCTKEDYDKFISATSQTKILSAPLYYTPARERFLSALTVPCDDQNAFILTGTCFFVSAEL</sequence>
<dbReference type="InterPro" id="IPR004273">
    <property type="entry name" value="Dynein_heavy_D6_P-loop"/>
</dbReference>
<evidence type="ECO:0000259" key="20">
    <source>
        <dbReference type="Pfam" id="PF12780"/>
    </source>
</evidence>
<dbReference type="InterPro" id="IPR024317">
    <property type="entry name" value="Dynein_heavy_chain_D4_dom"/>
</dbReference>
<dbReference type="Gene3D" id="1.20.1270.280">
    <property type="match status" value="1"/>
</dbReference>
<keyword evidence="8" id="KW-0243">Dynein</keyword>
<keyword evidence="11" id="KW-0505">Motor protein</keyword>
<dbReference type="InterPro" id="IPR024743">
    <property type="entry name" value="Dynein_HC_stalk"/>
</dbReference>
<feature type="domain" description="Cytoplasmic dynein 2 heavy chain 1 AAA+ ATPase" evidence="24">
    <location>
        <begin position="2170"/>
        <end position="2270"/>
    </location>
</feature>
<dbReference type="SUPFAM" id="SSF52540">
    <property type="entry name" value="P-loop containing nucleoside triphosphate hydrolases"/>
    <property type="match status" value="4"/>
</dbReference>
<proteinExistence type="inferred from homology"/>
<dbReference type="GO" id="GO:0005524">
    <property type="term" value="F:ATP binding"/>
    <property type="evidence" value="ECO:0007669"/>
    <property type="project" value="UniProtKB-KW"/>
</dbReference>
<dbReference type="Pfam" id="PF12774">
    <property type="entry name" value="AAA_6"/>
    <property type="match status" value="1"/>
</dbReference>
<evidence type="ECO:0000259" key="16">
    <source>
        <dbReference type="Pfam" id="PF03028"/>
    </source>
</evidence>
<dbReference type="Gene3D" id="3.40.50.300">
    <property type="entry name" value="P-loop containing nucleotide triphosphate hydrolases"/>
    <property type="match status" value="5"/>
</dbReference>
<evidence type="ECO:0000256" key="9">
    <source>
        <dbReference type="ARBA" id="ARBA00023054"/>
    </source>
</evidence>
<dbReference type="InterPro" id="IPR026983">
    <property type="entry name" value="DHC"/>
</dbReference>
<feature type="region of interest" description="Disordered" evidence="15">
    <location>
        <begin position="137"/>
        <end position="157"/>
    </location>
</feature>
<dbReference type="Gene3D" id="1.20.58.1120">
    <property type="match status" value="1"/>
</dbReference>
<dbReference type="GO" id="GO:0045505">
    <property type="term" value="F:dynein intermediate chain binding"/>
    <property type="evidence" value="ECO:0007669"/>
    <property type="project" value="InterPro"/>
</dbReference>
<dbReference type="PANTHER" id="PTHR45703">
    <property type="entry name" value="DYNEIN HEAVY CHAIN"/>
    <property type="match status" value="1"/>
</dbReference>
<feature type="domain" description="Dynein 2 heavy chain 1 cytoplasmic ATPase lid" evidence="25">
    <location>
        <begin position="2515"/>
        <end position="2595"/>
    </location>
</feature>
<dbReference type="InterPro" id="IPR041228">
    <property type="entry name" value="Dynein_C"/>
</dbReference>
<dbReference type="PANTHER" id="PTHR45703:SF22">
    <property type="entry name" value="DYNEIN CYTOPLASMIC 2 HEAVY CHAIN 1"/>
    <property type="match status" value="1"/>
</dbReference>
<dbReference type="Gene3D" id="1.20.920.30">
    <property type="match status" value="1"/>
</dbReference>
<dbReference type="Pfam" id="PF12781">
    <property type="entry name" value="AAA_9"/>
    <property type="match status" value="1"/>
</dbReference>
<dbReference type="Pfam" id="PF03028">
    <property type="entry name" value="Dynein_heavy"/>
    <property type="match status" value="1"/>
</dbReference>
<dbReference type="FunFam" id="3.20.180.20:FF:000002">
    <property type="entry name" value="Cytoplasmic dynein heavy chain 1"/>
    <property type="match status" value="1"/>
</dbReference>